<accession>A0ABD0LD52</accession>
<dbReference type="Proteomes" id="UP001519460">
    <property type="component" value="Unassembled WGS sequence"/>
</dbReference>
<keyword evidence="2" id="KW-1185">Reference proteome</keyword>
<gene>
    <name evidence="1" type="ORF">BaRGS_00011601</name>
</gene>
<name>A0ABD0LD52_9CAEN</name>
<evidence type="ECO:0000313" key="2">
    <source>
        <dbReference type="Proteomes" id="UP001519460"/>
    </source>
</evidence>
<proteinExistence type="predicted"/>
<sequence>MGNNQVQLCNETGHAVRCLTFNNSDIVYWIPRDYVQLPVTGEPVTVDGLQGGGAVKIGIVYNEDFDEGRSYFDLFQLDHGTTLHITVLI</sequence>
<evidence type="ECO:0000313" key="1">
    <source>
        <dbReference type="EMBL" id="KAK7497071.1"/>
    </source>
</evidence>
<dbReference type="AlphaFoldDB" id="A0ABD0LD52"/>
<reference evidence="1 2" key="1">
    <citation type="journal article" date="2023" name="Sci. Data">
        <title>Genome assembly of the Korean intertidal mud-creeper Batillaria attramentaria.</title>
        <authorList>
            <person name="Patra A.K."/>
            <person name="Ho P.T."/>
            <person name="Jun S."/>
            <person name="Lee S.J."/>
            <person name="Kim Y."/>
            <person name="Won Y.J."/>
        </authorList>
    </citation>
    <scope>NUCLEOTIDE SEQUENCE [LARGE SCALE GENOMIC DNA]</scope>
    <source>
        <strain evidence="1">Wonlab-2016</strain>
    </source>
</reference>
<dbReference type="EMBL" id="JACVVK020000061">
    <property type="protein sequence ID" value="KAK7497071.1"/>
    <property type="molecule type" value="Genomic_DNA"/>
</dbReference>
<organism evidence="1 2">
    <name type="scientific">Batillaria attramentaria</name>
    <dbReference type="NCBI Taxonomy" id="370345"/>
    <lineage>
        <taxon>Eukaryota</taxon>
        <taxon>Metazoa</taxon>
        <taxon>Spiralia</taxon>
        <taxon>Lophotrochozoa</taxon>
        <taxon>Mollusca</taxon>
        <taxon>Gastropoda</taxon>
        <taxon>Caenogastropoda</taxon>
        <taxon>Sorbeoconcha</taxon>
        <taxon>Cerithioidea</taxon>
        <taxon>Batillariidae</taxon>
        <taxon>Batillaria</taxon>
    </lineage>
</organism>
<protein>
    <submittedName>
        <fullName evidence="1">Uncharacterized protein</fullName>
    </submittedName>
</protein>
<comment type="caution">
    <text evidence="1">The sequence shown here is derived from an EMBL/GenBank/DDBJ whole genome shotgun (WGS) entry which is preliminary data.</text>
</comment>